<dbReference type="EMBL" id="LGCL01000024">
    <property type="protein sequence ID" value="KPL76898.1"/>
    <property type="molecule type" value="Genomic_DNA"/>
</dbReference>
<name>A0A0N8GN23_9CHLR</name>
<evidence type="ECO:0000313" key="2">
    <source>
        <dbReference type="Proteomes" id="UP000050417"/>
    </source>
</evidence>
<keyword evidence="2" id="KW-1185">Reference proteome</keyword>
<evidence type="ECO:0008006" key="3">
    <source>
        <dbReference type="Google" id="ProtNLM"/>
    </source>
</evidence>
<dbReference type="OrthoDB" id="529322at2"/>
<reference evidence="1 2" key="1">
    <citation type="submission" date="2015-07" db="EMBL/GenBank/DDBJ databases">
        <title>Genome sequence of Ornatilinea apprima DSM 23815.</title>
        <authorList>
            <person name="Hemp J."/>
            <person name="Ward L.M."/>
            <person name="Pace L.A."/>
            <person name="Fischer W.W."/>
        </authorList>
    </citation>
    <scope>NUCLEOTIDE SEQUENCE [LARGE SCALE GENOMIC DNA]</scope>
    <source>
        <strain evidence="1 2">P3M-1</strain>
    </source>
</reference>
<protein>
    <recommendedName>
        <fullName evidence="3">DUF4159 domain-containing protein</fullName>
    </recommendedName>
</protein>
<evidence type="ECO:0000313" key="1">
    <source>
        <dbReference type="EMBL" id="KPL76898.1"/>
    </source>
</evidence>
<gene>
    <name evidence="1" type="ORF">ADN00_09875</name>
</gene>
<dbReference type="Gene3D" id="3.40.50.12140">
    <property type="entry name" value="Domain of unknown function DUF4159"/>
    <property type="match status" value="1"/>
</dbReference>
<proteinExistence type="predicted"/>
<dbReference type="RefSeq" id="WP_075062834.1">
    <property type="nucleotide sequence ID" value="NZ_LGCL01000024.1"/>
</dbReference>
<accession>A0A0N8GN23</accession>
<dbReference type="Proteomes" id="UP000050417">
    <property type="component" value="Unassembled WGS sequence"/>
</dbReference>
<sequence>MKETGAINLYPRMQVKPFDGMSVTAEVWAQAHDEHRQALNAHNLVSHGSGILTGLEVTANDPADQYVFISPGAAVDPAGNIIVVPEAVTYDFGESSEGTLYLVLGKGEREVGGVGSDTRYLQSEFVIAARPTMPKRPAVELARVTLSKSGAAIHNAANPLRPAADMLDLRFRSQAGPAVPPLARVLVMAAGSTGPAALSGWEHLARACQQAGAYRLVIDAAAFTPPDLGAYPLVYLGAGEGFAPEAGLVKALAAHLQQGKSLLLEALDAAAQPACQELLGLLQRAPAALPAGSPLLEEPYLFAAPPDGVGGSEVLLAGQVIYSTAAYSLAWAGRSAQGPAARADIRSAHEWGINLLRYSLKAAGV</sequence>
<dbReference type="AlphaFoldDB" id="A0A0N8GN23"/>
<comment type="caution">
    <text evidence="1">The sequence shown here is derived from an EMBL/GenBank/DDBJ whole genome shotgun (WGS) entry which is preliminary data.</text>
</comment>
<organism evidence="1 2">
    <name type="scientific">Ornatilinea apprima</name>
    <dbReference type="NCBI Taxonomy" id="1134406"/>
    <lineage>
        <taxon>Bacteria</taxon>
        <taxon>Bacillati</taxon>
        <taxon>Chloroflexota</taxon>
        <taxon>Anaerolineae</taxon>
        <taxon>Anaerolineales</taxon>
        <taxon>Anaerolineaceae</taxon>
        <taxon>Ornatilinea</taxon>
    </lineage>
</organism>